<organism evidence="1 2">
    <name type="scientific">Rhizophagus irregularis (strain DAOM 197198w)</name>
    <name type="common">Glomus intraradices</name>
    <dbReference type="NCBI Taxonomy" id="1432141"/>
    <lineage>
        <taxon>Eukaryota</taxon>
        <taxon>Fungi</taxon>
        <taxon>Fungi incertae sedis</taxon>
        <taxon>Mucoromycota</taxon>
        <taxon>Glomeromycotina</taxon>
        <taxon>Glomeromycetes</taxon>
        <taxon>Glomerales</taxon>
        <taxon>Glomeraceae</taxon>
        <taxon>Rhizophagus</taxon>
    </lineage>
</organism>
<dbReference type="HOGENOM" id="CLU_2307594_0_0_1"/>
<gene>
    <name evidence="1" type="ORF">RirG_260440</name>
</gene>
<dbReference type="OrthoDB" id="10407682at2759"/>
<protein>
    <submittedName>
        <fullName evidence="1">Uncharacterized protein</fullName>
    </submittedName>
</protein>
<evidence type="ECO:0000313" key="2">
    <source>
        <dbReference type="Proteomes" id="UP000022910"/>
    </source>
</evidence>
<proteinExistence type="predicted"/>
<dbReference type="AlphaFoldDB" id="A0A015L9X6"/>
<name>A0A015L9X6_RHIIW</name>
<evidence type="ECO:0000313" key="1">
    <source>
        <dbReference type="EMBL" id="EXX51598.1"/>
    </source>
</evidence>
<dbReference type="Proteomes" id="UP000022910">
    <property type="component" value="Unassembled WGS sequence"/>
</dbReference>
<accession>A0A015L9X6</accession>
<sequence>MGVTDSTEDVSTLEGQDRSEKIQILEQAGLKRETTDEDVAKFLALERHQEKLRQLFIYKLSAALNKPTMRNVSEKKADVIKQQFLKQEEQLKIKFEQQQE</sequence>
<comment type="caution">
    <text evidence="1">The sequence shown here is derived from an EMBL/GenBank/DDBJ whole genome shotgun (WGS) entry which is preliminary data.</text>
</comment>
<keyword evidence="2" id="KW-1185">Reference proteome</keyword>
<dbReference type="EMBL" id="JEMT01029645">
    <property type="protein sequence ID" value="EXX51598.1"/>
    <property type="molecule type" value="Genomic_DNA"/>
</dbReference>
<reference evidence="1 2" key="1">
    <citation type="submission" date="2014-02" db="EMBL/GenBank/DDBJ databases">
        <title>Single nucleus genome sequencing reveals high similarity among nuclei of an endomycorrhizal fungus.</title>
        <authorList>
            <person name="Lin K."/>
            <person name="Geurts R."/>
            <person name="Zhang Z."/>
            <person name="Limpens E."/>
            <person name="Saunders D.G."/>
            <person name="Mu D."/>
            <person name="Pang E."/>
            <person name="Cao H."/>
            <person name="Cha H."/>
            <person name="Lin T."/>
            <person name="Zhou Q."/>
            <person name="Shang Y."/>
            <person name="Li Y."/>
            <person name="Ivanov S."/>
            <person name="Sharma T."/>
            <person name="Velzen R.V."/>
            <person name="Ruijter N.D."/>
            <person name="Aanen D.K."/>
            <person name="Win J."/>
            <person name="Kamoun S."/>
            <person name="Bisseling T."/>
            <person name="Huang S."/>
        </authorList>
    </citation>
    <scope>NUCLEOTIDE SEQUENCE [LARGE SCALE GENOMIC DNA]</scope>
    <source>
        <strain evidence="2">DAOM197198w</strain>
    </source>
</reference>